<keyword evidence="4 5" id="KW-0472">Membrane</keyword>
<reference evidence="6 7" key="1">
    <citation type="submission" date="2019-03" db="EMBL/GenBank/DDBJ databases">
        <title>Genomic Encyclopedia of Type Strains, Phase IV (KMG-IV): sequencing the most valuable type-strain genomes for metagenomic binning, comparative biology and taxonomic classification.</title>
        <authorList>
            <person name="Goeker M."/>
        </authorList>
    </citation>
    <scope>NUCLEOTIDE SEQUENCE [LARGE SCALE GENOMIC DNA]</scope>
    <source>
        <strain evidence="6 7">DSM 44684</strain>
    </source>
</reference>
<keyword evidence="2 5" id="KW-0812">Transmembrane</keyword>
<protein>
    <submittedName>
        <fullName evidence="6">Putative membrane protein YphA (DoxX/SURF4 family)</fullName>
    </submittedName>
</protein>
<evidence type="ECO:0000313" key="6">
    <source>
        <dbReference type="EMBL" id="TCJ93581.1"/>
    </source>
</evidence>
<keyword evidence="3 5" id="KW-1133">Transmembrane helix</keyword>
<dbReference type="AlphaFoldDB" id="A0A4R1FQW8"/>
<evidence type="ECO:0000313" key="7">
    <source>
        <dbReference type="Proteomes" id="UP000294856"/>
    </source>
</evidence>
<accession>A0A4R1FQW8</accession>
<dbReference type="OrthoDB" id="329282at2"/>
<sequence length="138" mass="14539">MSLLVLIGRILFSALFIGAAIGHLSAAKDTARYAASRAVPSPLLAVYASGVAMLAAGASVLLGAWGDLGSLVLVVFLVPTAFLMHAFWKETDAETKQHEMIHFNKDLALAGAALVFFAVFAYTADLGLTLTEPAFTLR</sequence>
<name>A0A4R1FQW8_9NOCA</name>
<dbReference type="RefSeq" id="WP_067456543.1">
    <property type="nucleotide sequence ID" value="NZ_SMFR01000005.1"/>
</dbReference>
<feature type="transmembrane region" description="Helical" evidence="5">
    <location>
        <begin position="108"/>
        <end position="128"/>
    </location>
</feature>
<evidence type="ECO:0000256" key="3">
    <source>
        <dbReference type="ARBA" id="ARBA00022989"/>
    </source>
</evidence>
<evidence type="ECO:0000256" key="2">
    <source>
        <dbReference type="ARBA" id="ARBA00022692"/>
    </source>
</evidence>
<dbReference type="EMBL" id="SMFR01000005">
    <property type="protein sequence ID" value="TCJ93581.1"/>
    <property type="molecule type" value="Genomic_DNA"/>
</dbReference>
<comment type="subcellular location">
    <subcellularLocation>
        <location evidence="1">Membrane</location>
        <topology evidence="1">Multi-pass membrane protein</topology>
    </subcellularLocation>
</comment>
<dbReference type="STRING" id="1210063.GCA_001612665_05117"/>
<keyword evidence="7" id="KW-1185">Reference proteome</keyword>
<comment type="caution">
    <text evidence="6">The sequence shown here is derived from an EMBL/GenBank/DDBJ whole genome shotgun (WGS) entry which is preliminary data.</text>
</comment>
<evidence type="ECO:0000256" key="4">
    <source>
        <dbReference type="ARBA" id="ARBA00023136"/>
    </source>
</evidence>
<proteinExistence type="predicted"/>
<feature type="transmembrane region" description="Helical" evidence="5">
    <location>
        <begin position="43"/>
        <end position="64"/>
    </location>
</feature>
<dbReference type="Proteomes" id="UP000294856">
    <property type="component" value="Unassembled WGS sequence"/>
</dbReference>
<gene>
    <name evidence="6" type="ORF">DFR71_5431</name>
</gene>
<dbReference type="Pfam" id="PF07681">
    <property type="entry name" value="DoxX"/>
    <property type="match status" value="1"/>
</dbReference>
<organism evidence="6 7">
    <name type="scientific">Nocardia alba</name>
    <dbReference type="NCBI Taxonomy" id="225051"/>
    <lineage>
        <taxon>Bacteria</taxon>
        <taxon>Bacillati</taxon>
        <taxon>Actinomycetota</taxon>
        <taxon>Actinomycetes</taxon>
        <taxon>Mycobacteriales</taxon>
        <taxon>Nocardiaceae</taxon>
        <taxon>Nocardia</taxon>
    </lineage>
</organism>
<dbReference type="GO" id="GO:0016020">
    <property type="term" value="C:membrane"/>
    <property type="evidence" value="ECO:0007669"/>
    <property type="project" value="UniProtKB-SubCell"/>
</dbReference>
<evidence type="ECO:0000256" key="5">
    <source>
        <dbReference type="SAM" id="Phobius"/>
    </source>
</evidence>
<feature type="transmembrane region" description="Helical" evidence="5">
    <location>
        <begin position="71"/>
        <end position="88"/>
    </location>
</feature>
<evidence type="ECO:0000256" key="1">
    <source>
        <dbReference type="ARBA" id="ARBA00004141"/>
    </source>
</evidence>
<dbReference type="InterPro" id="IPR032808">
    <property type="entry name" value="DoxX"/>
</dbReference>